<gene>
    <name evidence="3" type="ORF">K458DRAFT_385429</name>
</gene>
<keyword evidence="4" id="KW-1185">Reference proteome</keyword>
<reference evidence="3" key="1">
    <citation type="journal article" date="2020" name="Stud. Mycol.">
        <title>101 Dothideomycetes genomes: a test case for predicting lifestyles and emergence of pathogens.</title>
        <authorList>
            <person name="Haridas S."/>
            <person name="Albert R."/>
            <person name="Binder M."/>
            <person name="Bloem J."/>
            <person name="Labutti K."/>
            <person name="Salamov A."/>
            <person name="Andreopoulos B."/>
            <person name="Baker S."/>
            <person name="Barry K."/>
            <person name="Bills G."/>
            <person name="Bluhm B."/>
            <person name="Cannon C."/>
            <person name="Castanera R."/>
            <person name="Culley D."/>
            <person name="Daum C."/>
            <person name="Ezra D."/>
            <person name="Gonzalez J."/>
            <person name="Henrissat B."/>
            <person name="Kuo A."/>
            <person name="Liang C."/>
            <person name="Lipzen A."/>
            <person name="Lutzoni F."/>
            <person name="Magnuson J."/>
            <person name="Mondo S."/>
            <person name="Nolan M."/>
            <person name="Ohm R."/>
            <person name="Pangilinan J."/>
            <person name="Park H.-J."/>
            <person name="Ramirez L."/>
            <person name="Alfaro M."/>
            <person name="Sun H."/>
            <person name="Tritt A."/>
            <person name="Yoshinaga Y."/>
            <person name="Zwiers L.-H."/>
            <person name="Turgeon B."/>
            <person name="Goodwin S."/>
            <person name="Spatafora J."/>
            <person name="Crous P."/>
            <person name="Grigoriev I."/>
        </authorList>
    </citation>
    <scope>NUCLEOTIDE SEQUENCE</scope>
    <source>
        <strain evidence="3">CBS 122367</strain>
    </source>
</reference>
<feature type="transmembrane region" description="Helical" evidence="2">
    <location>
        <begin position="42"/>
        <end position="61"/>
    </location>
</feature>
<dbReference type="AlphaFoldDB" id="A0A6G1JCJ4"/>
<evidence type="ECO:0000313" key="4">
    <source>
        <dbReference type="Proteomes" id="UP000799291"/>
    </source>
</evidence>
<protein>
    <submittedName>
        <fullName evidence="3">Uncharacterized protein</fullName>
    </submittedName>
</protein>
<proteinExistence type="predicted"/>
<evidence type="ECO:0000256" key="2">
    <source>
        <dbReference type="SAM" id="Phobius"/>
    </source>
</evidence>
<keyword evidence="2" id="KW-0812">Transmembrane</keyword>
<feature type="region of interest" description="Disordered" evidence="1">
    <location>
        <begin position="1"/>
        <end position="35"/>
    </location>
</feature>
<name>A0A6G1JCJ4_9PLEO</name>
<organism evidence="3 4">
    <name type="scientific">Lentithecium fluviatile CBS 122367</name>
    <dbReference type="NCBI Taxonomy" id="1168545"/>
    <lineage>
        <taxon>Eukaryota</taxon>
        <taxon>Fungi</taxon>
        <taxon>Dikarya</taxon>
        <taxon>Ascomycota</taxon>
        <taxon>Pezizomycotina</taxon>
        <taxon>Dothideomycetes</taxon>
        <taxon>Pleosporomycetidae</taxon>
        <taxon>Pleosporales</taxon>
        <taxon>Massarineae</taxon>
        <taxon>Lentitheciaceae</taxon>
        <taxon>Lentithecium</taxon>
    </lineage>
</organism>
<keyword evidence="2" id="KW-1133">Transmembrane helix</keyword>
<evidence type="ECO:0000256" key="1">
    <source>
        <dbReference type="SAM" id="MobiDB-lite"/>
    </source>
</evidence>
<keyword evidence="2" id="KW-0472">Membrane</keyword>
<accession>A0A6G1JCJ4</accession>
<sequence>MEATTTTVPRIHPITNNHKPHTAVASPSSSPPPHLSALDRDSAVALGVLLLLILIAIIWVMHTRIKRRRERNRDLEHLPLTDPRMGIYQTRIFRVDRKDSRQTSQAWPGPFTDFTGEDRRASIATLPRYEPRRMSGIRAMSQARRDRRWWGSVAAHGSTASADRDEQHLPPLPPSPTLSSLSYDGSAFRSTYRSMSRASVFTNPRECSIVGRDWMPFPQGHVHGLERPDRIGGFRGVSWESERLERGLEHGGLPSMRRSSVTVCPGEPASISQDWAAGKV</sequence>
<evidence type="ECO:0000313" key="3">
    <source>
        <dbReference type="EMBL" id="KAF2687859.1"/>
    </source>
</evidence>
<dbReference type="Proteomes" id="UP000799291">
    <property type="component" value="Unassembled WGS sequence"/>
</dbReference>
<feature type="region of interest" description="Disordered" evidence="1">
    <location>
        <begin position="158"/>
        <end position="180"/>
    </location>
</feature>
<dbReference type="EMBL" id="MU005574">
    <property type="protein sequence ID" value="KAF2687859.1"/>
    <property type="molecule type" value="Genomic_DNA"/>
</dbReference>